<accession>A0A4Y2LUI1</accession>
<dbReference type="OrthoDB" id="6423835at2759"/>
<comment type="caution">
    <text evidence="1">The sequence shown here is derived from an EMBL/GenBank/DDBJ whole genome shotgun (WGS) entry which is preliminary data.</text>
</comment>
<proteinExistence type="predicted"/>
<sequence length="385" mass="44424">MNLNFVPSLQHFTLAKIAIALCNNREIKALLQGNRSPDSCESHGIFYDIQDGNYFSMLGRSRHPIYVNDGHPAPHHDVDGDLLERIQGRVSGMISPLNLGRSLAWKILSFIPHIVLEIAKWEEDHSEVLAAGYDAQVYFCWKSVGTIDRESTAENLLNHGNLSVKNRFLLSCLYCMQNHLSSLWNSIYDSYKAHLISECHSGSLLDYWTTHLDGLHCRRSVFPDASYITNVSALRYFYSECHGEDEKRTFLNDVVSKRWKNLDLVCFCVSKLCQNSHGELSSLQCRNILRCFLNWPLQSLFLDVSECLLVKLDHDEMYDLLHDILRIINTHQHEDIDYLNLLKELWEQIPSCHKDSLLNTPDFQPIKTVLEQTSAKSLTPEWYHQ</sequence>
<organism evidence="1 2">
    <name type="scientific">Araneus ventricosus</name>
    <name type="common">Orbweaver spider</name>
    <name type="synonym">Epeira ventricosa</name>
    <dbReference type="NCBI Taxonomy" id="182803"/>
    <lineage>
        <taxon>Eukaryota</taxon>
        <taxon>Metazoa</taxon>
        <taxon>Ecdysozoa</taxon>
        <taxon>Arthropoda</taxon>
        <taxon>Chelicerata</taxon>
        <taxon>Arachnida</taxon>
        <taxon>Araneae</taxon>
        <taxon>Araneomorphae</taxon>
        <taxon>Entelegynae</taxon>
        <taxon>Araneoidea</taxon>
        <taxon>Araneidae</taxon>
        <taxon>Araneus</taxon>
    </lineage>
</organism>
<gene>
    <name evidence="1" type="ORF">AVEN_96392_1</name>
</gene>
<keyword evidence="2" id="KW-1185">Reference proteome</keyword>
<name>A0A4Y2LUI1_ARAVE</name>
<reference evidence="1 2" key="1">
    <citation type="journal article" date="2019" name="Sci. Rep.">
        <title>Orb-weaving spider Araneus ventricosus genome elucidates the spidroin gene catalogue.</title>
        <authorList>
            <person name="Kono N."/>
            <person name="Nakamura H."/>
            <person name="Ohtoshi R."/>
            <person name="Moran D.A.P."/>
            <person name="Shinohara A."/>
            <person name="Yoshida Y."/>
            <person name="Fujiwara M."/>
            <person name="Mori M."/>
            <person name="Tomita M."/>
            <person name="Arakawa K."/>
        </authorList>
    </citation>
    <scope>NUCLEOTIDE SEQUENCE [LARGE SCALE GENOMIC DNA]</scope>
</reference>
<evidence type="ECO:0000313" key="2">
    <source>
        <dbReference type="Proteomes" id="UP000499080"/>
    </source>
</evidence>
<evidence type="ECO:0000313" key="1">
    <source>
        <dbReference type="EMBL" id="GBN18202.1"/>
    </source>
</evidence>
<dbReference type="Proteomes" id="UP000499080">
    <property type="component" value="Unassembled WGS sequence"/>
</dbReference>
<protein>
    <submittedName>
        <fullName evidence="1">Uncharacterized protein</fullName>
    </submittedName>
</protein>
<dbReference type="AlphaFoldDB" id="A0A4Y2LUI1"/>
<dbReference type="EMBL" id="BGPR01006349">
    <property type="protein sequence ID" value="GBN18202.1"/>
    <property type="molecule type" value="Genomic_DNA"/>
</dbReference>